<proteinExistence type="predicted"/>
<comment type="caution">
    <text evidence="2">The sequence shown here is derived from an EMBL/GenBank/DDBJ whole genome shotgun (WGS) entry which is preliminary data.</text>
</comment>
<dbReference type="Gene3D" id="3.40.50.10140">
    <property type="entry name" value="Toll/interleukin-1 receptor homology (TIR) domain"/>
    <property type="match status" value="1"/>
</dbReference>
<dbReference type="GO" id="GO:0007165">
    <property type="term" value="P:signal transduction"/>
    <property type="evidence" value="ECO:0007669"/>
    <property type="project" value="InterPro"/>
</dbReference>
<feature type="non-terminal residue" evidence="2">
    <location>
        <position position="1"/>
    </location>
</feature>
<evidence type="ECO:0000259" key="1">
    <source>
        <dbReference type="Pfam" id="PF13676"/>
    </source>
</evidence>
<dbReference type="Proteomes" id="UP000681720">
    <property type="component" value="Unassembled WGS sequence"/>
</dbReference>
<evidence type="ECO:0000313" key="2">
    <source>
        <dbReference type="EMBL" id="CAF5185629.1"/>
    </source>
</evidence>
<dbReference type="SUPFAM" id="SSF52200">
    <property type="entry name" value="Toll/Interleukin receptor TIR domain"/>
    <property type="match status" value="1"/>
</dbReference>
<gene>
    <name evidence="2" type="ORF">GIL414_LOCUS70931</name>
</gene>
<reference evidence="2" key="1">
    <citation type="submission" date="2021-02" db="EMBL/GenBank/DDBJ databases">
        <authorList>
            <person name="Nowell W R."/>
        </authorList>
    </citation>
    <scope>NUCLEOTIDE SEQUENCE</scope>
</reference>
<organism evidence="2 3">
    <name type="scientific">Rotaria magnacalcarata</name>
    <dbReference type="NCBI Taxonomy" id="392030"/>
    <lineage>
        <taxon>Eukaryota</taxon>
        <taxon>Metazoa</taxon>
        <taxon>Spiralia</taxon>
        <taxon>Gnathifera</taxon>
        <taxon>Rotifera</taxon>
        <taxon>Eurotatoria</taxon>
        <taxon>Bdelloidea</taxon>
        <taxon>Philodinida</taxon>
        <taxon>Philodinidae</taxon>
        <taxon>Rotaria</taxon>
    </lineage>
</organism>
<sequence length="99" mass="11733">MFESLKHANQSKNIFNIWVDFAYCHTEDLWEEIGQAIEQSDVVLFLMTKDYQDSKSCRQEVMYAKDSLKKRFIPVYVKRDFAATGWLGVRIVGPQYIRF</sequence>
<dbReference type="Pfam" id="PF13676">
    <property type="entry name" value="TIR_2"/>
    <property type="match status" value="1"/>
</dbReference>
<feature type="domain" description="TIR" evidence="1">
    <location>
        <begin position="15"/>
        <end position="80"/>
    </location>
</feature>
<dbReference type="PANTHER" id="PTHR46270">
    <property type="entry name" value="ARMADILLO-TYPE FOLD-RELATED"/>
    <property type="match status" value="1"/>
</dbReference>
<accession>A0A8S3HLH4</accession>
<evidence type="ECO:0000313" key="3">
    <source>
        <dbReference type="Proteomes" id="UP000681720"/>
    </source>
</evidence>
<dbReference type="EMBL" id="CAJOBJ010333266">
    <property type="protein sequence ID" value="CAF5185629.1"/>
    <property type="molecule type" value="Genomic_DNA"/>
</dbReference>
<dbReference type="AlphaFoldDB" id="A0A8S3HLH4"/>
<protein>
    <recommendedName>
        <fullName evidence="1">TIR domain-containing protein</fullName>
    </recommendedName>
</protein>
<name>A0A8S3HLH4_9BILA</name>
<dbReference type="PANTHER" id="PTHR46270:SF2">
    <property type="entry name" value="TIR DOMAIN-CONTAINING PROTEIN"/>
    <property type="match status" value="1"/>
</dbReference>
<dbReference type="InterPro" id="IPR000157">
    <property type="entry name" value="TIR_dom"/>
</dbReference>
<dbReference type="InterPro" id="IPR035897">
    <property type="entry name" value="Toll_tir_struct_dom_sf"/>
</dbReference>